<dbReference type="EMBL" id="CASHSV030000109">
    <property type="protein sequence ID" value="CAJ2648005.1"/>
    <property type="molecule type" value="Genomic_DNA"/>
</dbReference>
<evidence type="ECO:0000313" key="1">
    <source>
        <dbReference type="EMBL" id="CAJ2648005.1"/>
    </source>
</evidence>
<reference evidence="1" key="1">
    <citation type="submission" date="2023-10" db="EMBL/GenBank/DDBJ databases">
        <authorList>
            <person name="Rodriguez Cubillos JULIANA M."/>
            <person name="De Vega J."/>
        </authorList>
    </citation>
    <scope>NUCLEOTIDE SEQUENCE</scope>
</reference>
<gene>
    <name evidence="1" type="ORF">MILVUS5_LOCUS16424</name>
</gene>
<evidence type="ECO:0000313" key="2">
    <source>
        <dbReference type="Proteomes" id="UP001177021"/>
    </source>
</evidence>
<sequence length="311" mass="34401">MPPAIQEISFDDYKAVTKKDSHPSLGRISFTPTKEGTSKNPINGSSTSTQSDSSESESNSNSRLSSQRNFSNHHSFISKAIHPLSFPDLTTSRDAYDPAVPDYSRFDTSNPLRDSQSSSNSSSSQDSADITESFDLETHSHPHTHPDGFRCGLCERFLSQRSPWSSRRIVRSKDLPAAGVLSCCHVFHAECLDQTTPKTRKIDPPCPVCVKLEEQYSLDQRGVLRLRNSFPKFKSDNYVEGAPHAPPHNAMFLLNRNRIRKNLSLRGNLSKGFPGKVKNTMTYSSQLFVGSSADQDVGIYSKAKAGPSIES</sequence>
<organism evidence="1 2">
    <name type="scientific">Trifolium pratense</name>
    <name type="common">Red clover</name>
    <dbReference type="NCBI Taxonomy" id="57577"/>
    <lineage>
        <taxon>Eukaryota</taxon>
        <taxon>Viridiplantae</taxon>
        <taxon>Streptophyta</taxon>
        <taxon>Embryophyta</taxon>
        <taxon>Tracheophyta</taxon>
        <taxon>Spermatophyta</taxon>
        <taxon>Magnoliopsida</taxon>
        <taxon>eudicotyledons</taxon>
        <taxon>Gunneridae</taxon>
        <taxon>Pentapetalae</taxon>
        <taxon>rosids</taxon>
        <taxon>fabids</taxon>
        <taxon>Fabales</taxon>
        <taxon>Fabaceae</taxon>
        <taxon>Papilionoideae</taxon>
        <taxon>50 kb inversion clade</taxon>
        <taxon>NPAAA clade</taxon>
        <taxon>Hologalegina</taxon>
        <taxon>IRL clade</taxon>
        <taxon>Trifolieae</taxon>
        <taxon>Trifolium</taxon>
    </lineage>
</organism>
<dbReference type="Proteomes" id="UP001177021">
    <property type="component" value="Unassembled WGS sequence"/>
</dbReference>
<comment type="caution">
    <text evidence="1">The sequence shown here is derived from an EMBL/GenBank/DDBJ whole genome shotgun (WGS) entry which is preliminary data.</text>
</comment>
<proteinExistence type="predicted"/>
<name>A0ACB0JST1_TRIPR</name>
<accession>A0ACB0JST1</accession>
<protein>
    <submittedName>
        <fullName evidence="1">Uncharacterized protein</fullName>
    </submittedName>
</protein>
<keyword evidence="2" id="KW-1185">Reference proteome</keyword>